<proteinExistence type="inferred from homology"/>
<dbReference type="InterPro" id="IPR015712">
    <property type="entry name" value="DNA-dir_RNA_pol_su2"/>
</dbReference>
<keyword evidence="8" id="KW-0862">Zinc</keyword>
<keyword evidence="3 13" id="KW-0240">DNA-directed RNA polymerase</keyword>
<dbReference type="SUPFAM" id="SSF64484">
    <property type="entry name" value="beta and beta-prime subunits of DNA dependent RNA-polymerase"/>
    <property type="match status" value="1"/>
</dbReference>
<dbReference type="SFLD" id="SFLDG00358">
    <property type="entry name" value="Main_(cytGST)"/>
    <property type="match status" value="1"/>
</dbReference>
<dbReference type="InterPro" id="IPR007642">
    <property type="entry name" value="RNA_pol_Rpb2_2"/>
</dbReference>
<evidence type="ECO:0000256" key="12">
    <source>
        <dbReference type="RuleBase" id="RU000434"/>
    </source>
</evidence>
<dbReference type="CDD" id="cd03188">
    <property type="entry name" value="GST_C_Beta"/>
    <property type="match status" value="1"/>
</dbReference>
<dbReference type="GO" id="GO:0003899">
    <property type="term" value="F:DNA-directed RNA polymerase activity"/>
    <property type="evidence" value="ECO:0007669"/>
    <property type="project" value="UniProtKB-EC"/>
</dbReference>
<dbReference type="GO" id="GO:0003677">
    <property type="term" value="F:DNA binding"/>
    <property type="evidence" value="ECO:0007669"/>
    <property type="project" value="InterPro"/>
</dbReference>
<dbReference type="Pfam" id="PF04561">
    <property type="entry name" value="RNA_pol_Rpb2_2"/>
    <property type="match status" value="1"/>
</dbReference>
<comment type="caution">
    <text evidence="16">The sequence shown here is derived from an EMBL/GenBank/DDBJ whole genome shotgun (WGS) entry which is preliminary data.</text>
</comment>
<dbReference type="InterPro" id="IPR007645">
    <property type="entry name" value="RNA_pol_Rpb2_3"/>
</dbReference>
<dbReference type="PROSITE" id="PS50405">
    <property type="entry name" value="GST_CTER"/>
    <property type="match status" value="1"/>
</dbReference>
<dbReference type="GO" id="GO:0032549">
    <property type="term" value="F:ribonucleoside binding"/>
    <property type="evidence" value="ECO:0007669"/>
    <property type="project" value="InterPro"/>
</dbReference>
<feature type="domain" description="GST C-terminal" evidence="15">
    <location>
        <begin position="85"/>
        <end position="215"/>
    </location>
</feature>
<dbReference type="EC" id="2.7.7.6" evidence="13"/>
<organism evidence="16 17">
    <name type="scientific">Exophiala viscosa</name>
    <dbReference type="NCBI Taxonomy" id="2486360"/>
    <lineage>
        <taxon>Eukaryota</taxon>
        <taxon>Fungi</taxon>
        <taxon>Dikarya</taxon>
        <taxon>Ascomycota</taxon>
        <taxon>Pezizomycotina</taxon>
        <taxon>Eurotiomycetes</taxon>
        <taxon>Chaetothyriomycetidae</taxon>
        <taxon>Chaetothyriales</taxon>
        <taxon>Herpotrichiellaceae</taxon>
        <taxon>Exophiala</taxon>
    </lineage>
</organism>
<dbReference type="Gene3D" id="2.40.270.10">
    <property type="entry name" value="DNA-directed RNA polymerase, subunit 2, domain 6"/>
    <property type="match status" value="1"/>
</dbReference>
<evidence type="ECO:0000256" key="5">
    <source>
        <dbReference type="ARBA" id="ARBA00022695"/>
    </source>
</evidence>
<dbReference type="FunFam" id="2.40.50.150:FF:000004">
    <property type="entry name" value="DNA-directed RNA polymerase subunit beta"/>
    <property type="match status" value="1"/>
</dbReference>
<keyword evidence="10" id="KW-0539">Nucleus</keyword>
<keyword evidence="17" id="KW-1185">Reference proteome</keyword>
<dbReference type="Gene3D" id="3.40.30.10">
    <property type="entry name" value="Glutaredoxin"/>
    <property type="match status" value="1"/>
</dbReference>
<dbReference type="PANTHER" id="PTHR20856">
    <property type="entry name" value="DNA-DIRECTED RNA POLYMERASE I SUBUNIT 2"/>
    <property type="match status" value="1"/>
</dbReference>
<dbReference type="Pfam" id="PF04565">
    <property type="entry name" value="RNA_pol_Rpb2_3"/>
    <property type="match status" value="1"/>
</dbReference>
<dbReference type="FunFam" id="3.90.1110.10:FF:000007">
    <property type="entry name" value="DNA-directed RNA polymerase subunit beta"/>
    <property type="match status" value="1"/>
</dbReference>
<evidence type="ECO:0000256" key="10">
    <source>
        <dbReference type="ARBA" id="ARBA00023242"/>
    </source>
</evidence>
<dbReference type="InterPro" id="IPR010987">
    <property type="entry name" value="Glutathione-S-Trfase_C-like"/>
</dbReference>
<keyword evidence="4 13" id="KW-0808">Transferase</keyword>
<reference evidence="16" key="1">
    <citation type="journal article" date="2022" name="bioRxiv">
        <title>Deciphering the potential niche of two novel black yeast fungi from a biological soil crust based on their genomes, phenotypes, and melanin regulation.</title>
        <authorList>
            <consortium name="DOE Joint Genome Institute"/>
            <person name="Carr E.C."/>
            <person name="Barton Q."/>
            <person name="Grambo S."/>
            <person name="Sullivan M."/>
            <person name="Renfro C.M."/>
            <person name="Kuo A."/>
            <person name="Pangilinan J."/>
            <person name="Lipzen A."/>
            <person name="Keymanesh K."/>
            <person name="Savage E."/>
            <person name="Barry K."/>
            <person name="Grigoriev I.V."/>
            <person name="Riekhof W.R."/>
            <person name="Harris S.S."/>
        </authorList>
    </citation>
    <scope>NUCLEOTIDE SEQUENCE</scope>
    <source>
        <strain evidence="16">JF 03-4F</strain>
    </source>
</reference>
<sequence>MSPITLYTYPESTSIAPHILLHEIGVQFETVDITSAEDGLEELRKLNPKARIPVLIIDDQVITESTAIMTAIAQLAPEKHLLGKTNLEVVRVYEWLNWLSGTLHGHAWGMVFRPERYIDDVSMHDAVRAKGMVAAKEIYEMVEDHLRGVHAVGDGLTVVDAFLYVFYRWATSTKWSVEYNTVKRQKLFQNTPKDRSAFPALQAAVKPHIESFNALWEESLVDAGLKDIGIQTVVDGDPRNPSRSIARNRLDLRVTEVLLEKAVLPPTNKYSIQDRNIYPAECRERHATYRGKLRARLQYRINNGDWKESVRDIGQMPIMLRSNRCHLERFSPAEMVRRKEESEELGGYFIVNGNEKLIRMLIASRRNYPMAISRHAFTNRGPTFSKFGIQIRSVRPDQSSQTNVLHYLTDGNVTFRFSWRKNEYLIPVVMILKALVETNDREIAESIIGSSSSKSPNSFVSDRTELLLRTYKAYNLKTRAQTLAYLGEKFRPVLGLPITTPDEKIGEEFLRKIVLPHLGNVDVTAAQNNDKFQLMLFMIRKLYALAAGDCSLDNPDAVSNQEVLLGGFLYGMILKEGIHDWLVGIGLAAREWLRMKNGAKFTDPGFEADFLPKIVRRTNENIGGKLEYFLSTGNLVSQTGLDQSQTSGFTIVAEKINFYRFISHFRCIHRGTFFAQLKTTTVRKLLPESWGFLCPVHTPDGSPCGLLNHLAHQCMVQIKKIDTSGIEKAVIQLGLSPVPAMDIEDSLSVQLDGRILGYCHAKRARDISQLLRHWKVNGEHSIPTELEIGFVPTSNGGLYPGLYLFTDPSRMLRPVRYIAADKNDFVGPFEQQYMNIACVEVDIIPNLTTHIEHKPTNIFSILANMTPFSDFNQSPRNMYQCQMSKQAMGTPSSNMMCRTDNKAYLLQTGQTPVVRPPLYNEYGLDNFPNGMNAVVAVISYTGYDMDDAMIINKSAHERGFGDGVIYKTKVYNLDEKSRAARSKTEIKSLFGFAEGDPNISPEAHSALDSDGLPGIGTRVKEGDIVLAYHSVMFDPSEGKLKNLDGKTSFYKYKEAEEAWIDQVRLIGSENGDQPCQAISIKYRIPRRPIIGDKFSSRHGQKGVCSMLWPSEDMPFSETGIQPDVIINPHAFPSRMTIGMFVESLAGKSGALHGLAQDCTPFSFDEDNTAGNFFGDQLRQAGYNFYGNEPMYSGITGKEFAADIYMGVVYYQRLRHMVSDKFQVRTTGPVNALHGQPIKGRSKGGGIRVGEMERDSLIAHGCMSLLQDRLMDCSDKTRAWVCRSCGSFISTMMVPNQFTLGKRGGRVQPSGIVRCRACARPAAFEDSKLNVWEDGAGRKYFGGDNTTVVFVPQVLRLLDVELSTMGVRTRFDIEN</sequence>
<keyword evidence="7" id="KW-0863">Zinc-finger</keyword>
<dbReference type="FunFam" id="3.90.1100.10:FF:000008">
    <property type="entry name" value="DNA-directed RNA polymerase subunit beta"/>
    <property type="match status" value="1"/>
</dbReference>
<dbReference type="Gene3D" id="3.90.1800.10">
    <property type="entry name" value="RNA polymerase alpha subunit dimerisation domain"/>
    <property type="match status" value="1"/>
</dbReference>
<dbReference type="InterPro" id="IPR036282">
    <property type="entry name" value="Glutathione-S-Trfase_C_sf"/>
</dbReference>
<dbReference type="CDD" id="cd00653">
    <property type="entry name" value="RNA_pol_B_RPB2"/>
    <property type="match status" value="1"/>
</dbReference>
<dbReference type="SFLD" id="SFLDS00019">
    <property type="entry name" value="Glutathione_Transferase_(cytos"/>
    <property type="match status" value="1"/>
</dbReference>
<dbReference type="InterPro" id="IPR036249">
    <property type="entry name" value="Thioredoxin-like_sf"/>
</dbReference>
<dbReference type="GO" id="GO:0005730">
    <property type="term" value="C:nucleolus"/>
    <property type="evidence" value="ECO:0007669"/>
    <property type="project" value="UniProtKB-SubCell"/>
</dbReference>
<evidence type="ECO:0000256" key="2">
    <source>
        <dbReference type="ARBA" id="ARBA00006835"/>
    </source>
</evidence>
<dbReference type="PROSITE" id="PS01166">
    <property type="entry name" value="RNA_POL_BETA"/>
    <property type="match status" value="1"/>
</dbReference>
<dbReference type="InterPro" id="IPR007641">
    <property type="entry name" value="RNA_pol_Rpb2_7"/>
</dbReference>
<dbReference type="InterPro" id="IPR037034">
    <property type="entry name" value="RNA_pol_Rpb2_2_sf"/>
</dbReference>
<keyword evidence="5 13" id="KW-0548">Nucleotidyltransferase</keyword>
<dbReference type="Gene3D" id="3.90.1100.10">
    <property type="match status" value="2"/>
</dbReference>
<dbReference type="Pfam" id="PF06883">
    <property type="entry name" value="RNA_pol_Rpa2_4"/>
    <property type="match status" value="1"/>
</dbReference>
<dbReference type="InterPro" id="IPR014724">
    <property type="entry name" value="RNA_pol_RPB2_OB-fold"/>
</dbReference>
<dbReference type="Pfam" id="PF00562">
    <property type="entry name" value="RNA_pol_Rpb2_6"/>
    <property type="match status" value="1"/>
</dbReference>
<evidence type="ECO:0000256" key="3">
    <source>
        <dbReference type="ARBA" id="ARBA00022478"/>
    </source>
</evidence>
<dbReference type="CDD" id="cd03057">
    <property type="entry name" value="GST_N_Beta"/>
    <property type="match status" value="1"/>
</dbReference>
<name>A0AAN6DSC7_9EURO</name>
<comment type="function">
    <text evidence="13">DNA-dependent RNA polymerase catalyzes the transcription of DNA into RNA using the four ribonucleoside triphosphates as substrates.</text>
</comment>
<evidence type="ECO:0000256" key="1">
    <source>
        <dbReference type="ARBA" id="ARBA00004604"/>
    </source>
</evidence>
<dbReference type="Pfam" id="PF04563">
    <property type="entry name" value="RNA_pol_Rpb2_1"/>
    <property type="match status" value="1"/>
</dbReference>
<evidence type="ECO:0000256" key="9">
    <source>
        <dbReference type="ARBA" id="ARBA00023163"/>
    </source>
</evidence>
<evidence type="ECO:0000256" key="6">
    <source>
        <dbReference type="ARBA" id="ARBA00022723"/>
    </source>
</evidence>
<evidence type="ECO:0000313" key="16">
    <source>
        <dbReference type="EMBL" id="KAI1611636.1"/>
    </source>
</evidence>
<dbReference type="EMBL" id="MU404356">
    <property type="protein sequence ID" value="KAI1611636.1"/>
    <property type="molecule type" value="Genomic_DNA"/>
</dbReference>
<dbReference type="GO" id="GO:0006362">
    <property type="term" value="P:transcription elongation by RNA polymerase I"/>
    <property type="evidence" value="ECO:0007669"/>
    <property type="project" value="UniProtKB-ARBA"/>
</dbReference>
<dbReference type="FunFam" id="3.90.1070.20:FF:000003">
    <property type="entry name" value="DNA-directed RNA polymerase subunit beta"/>
    <property type="match status" value="1"/>
</dbReference>
<dbReference type="InterPro" id="IPR007120">
    <property type="entry name" value="DNA-dir_RNAP_su2_dom"/>
</dbReference>
<keyword evidence="6" id="KW-0479">Metal-binding</keyword>
<evidence type="ECO:0000313" key="17">
    <source>
        <dbReference type="Proteomes" id="UP001203852"/>
    </source>
</evidence>
<dbReference type="GO" id="GO:0000428">
    <property type="term" value="C:DNA-directed RNA polymerase complex"/>
    <property type="evidence" value="ECO:0007669"/>
    <property type="project" value="UniProtKB-KW"/>
</dbReference>
<dbReference type="InterPro" id="IPR037033">
    <property type="entry name" value="DNA-dir_RNAP_su2_hyb_sf"/>
</dbReference>
<evidence type="ECO:0000259" key="15">
    <source>
        <dbReference type="PROSITE" id="PS50405"/>
    </source>
</evidence>
<dbReference type="InterPro" id="IPR004045">
    <property type="entry name" value="Glutathione_S-Trfase_N"/>
</dbReference>
<dbReference type="FunFam" id="2.40.270.10:FF:000011">
    <property type="entry name" value="DNA-directed RNA polymerase subunit beta"/>
    <property type="match status" value="1"/>
</dbReference>
<dbReference type="SUPFAM" id="SSF52833">
    <property type="entry name" value="Thioredoxin-like"/>
    <property type="match status" value="1"/>
</dbReference>
<dbReference type="GO" id="GO:0008270">
    <property type="term" value="F:zinc ion binding"/>
    <property type="evidence" value="ECO:0007669"/>
    <property type="project" value="UniProtKB-KW"/>
</dbReference>
<comment type="similarity">
    <text evidence="2 12">Belongs to the RNA polymerase beta chain family.</text>
</comment>
<gene>
    <name evidence="16" type="ORF">EDD36DRAFT_453021</name>
</gene>
<evidence type="ECO:0000256" key="4">
    <source>
        <dbReference type="ARBA" id="ARBA00022679"/>
    </source>
</evidence>
<dbReference type="Gene3D" id="2.40.50.150">
    <property type="match status" value="1"/>
</dbReference>
<accession>A0AAN6DSC7</accession>
<evidence type="ECO:0000256" key="13">
    <source>
        <dbReference type="RuleBase" id="RU363031"/>
    </source>
</evidence>
<evidence type="ECO:0000259" key="14">
    <source>
        <dbReference type="PROSITE" id="PS50404"/>
    </source>
</evidence>
<dbReference type="Pfam" id="PF04560">
    <property type="entry name" value="RNA_pol_Rpb2_7"/>
    <property type="match status" value="1"/>
</dbReference>
<dbReference type="Gene3D" id="3.90.1110.10">
    <property type="entry name" value="RNA polymerase Rpb2, domain 2"/>
    <property type="match status" value="1"/>
</dbReference>
<evidence type="ECO:0000256" key="11">
    <source>
        <dbReference type="ARBA" id="ARBA00047768"/>
    </source>
</evidence>
<dbReference type="InterPro" id="IPR007644">
    <property type="entry name" value="RNA_pol_bsu_protrusion"/>
</dbReference>
<comment type="subcellular location">
    <subcellularLocation>
        <location evidence="1">Nucleus</location>
        <location evidence="1">Nucleolus</location>
    </subcellularLocation>
</comment>
<dbReference type="Pfam" id="PF02798">
    <property type="entry name" value="GST_N"/>
    <property type="match status" value="1"/>
</dbReference>
<dbReference type="Proteomes" id="UP001203852">
    <property type="component" value="Unassembled WGS sequence"/>
</dbReference>
<dbReference type="InterPro" id="IPR009674">
    <property type="entry name" value="Rpa2_dom_4"/>
</dbReference>
<dbReference type="Gene3D" id="1.20.1050.10">
    <property type="match status" value="1"/>
</dbReference>
<dbReference type="InterPro" id="IPR007121">
    <property type="entry name" value="RNA_pol_bsu_CS"/>
</dbReference>
<dbReference type="PROSITE" id="PS50404">
    <property type="entry name" value="GST_NTER"/>
    <property type="match status" value="1"/>
</dbReference>
<comment type="catalytic activity">
    <reaction evidence="11">
        <text>RNA(n) + a ribonucleoside 5'-triphosphate = RNA(n+1) + diphosphate</text>
        <dbReference type="Rhea" id="RHEA:21248"/>
        <dbReference type="Rhea" id="RHEA-COMP:14527"/>
        <dbReference type="Rhea" id="RHEA-COMP:17342"/>
        <dbReference type="ChEBI" id="CHEBI:33019"/>
        <dbReference type="ChEBI" id="CHEBI:61557"/>
        <dbReference type="ChEBI" id="CHEBI:140395"/>
        <dbReference type="EC" id="2.7.7.6"/>
    </reaction>
    <physiologicalReaction direction="left-to-right" evidence="11">
        <dbReference type="Rhea" id="RHEA:21249"/>
    </physiologicalReaction>
</comment>
<evidence type="ECO:0000256" key="7">
    <source>
        <dbReference type="ARBA" id="ARBA00022771"/>
    </source>
</evidence>
<evidence type="ECO:0000256" key="8">
    <source>
        <dbReference type="ARBA" id="ARBA00022833"/>
    </source>
</evidence>
<dbReference type="SUPFAM" id="SSF47616">
    <property type="entry name" value="GST C-terminal domain-like"/>
    <property type="match status" value="1"/>
</dbReference>
<keyword evidence="9 13" id="KW-0804">Transcription</keyword>
<feature type="domain" description="GST N-terminal" evidence="14">
    <location>
        <begin position="1"/>
        <end position="80"/>
    </location>
</feature>
<dbReference type="InterPro" id="IPR040079">
    <property type="entry name" value="Glutathione_S-Trfase"/>
</dbReference>
<protein>
    <recommendedName>
        <fullName evidence="13">DNA-directed RNA polymerase subunit beta</fullName>
        <ecNumber evidence="13">2.7.7.6</ecNumber>
    </recommendedName>
</protein>